<gene>
    <name evidence="3" type="ORF">AVDCRST_MAG85-1552</name>
</gene>
<dbReference type="EMBL" id="CADCVT010000172">
    <property type="protein sequence ID" value="CAA9497358.1"/>
    <property type="molecule type" value="Genomic_DNA"/>
</dbReference>
<dbReference type="SUPFAM" id="SSF56300">
    <property type="entry name" value="Metallo-dependent phosphatases"/>
    <property type="match status" value="1"/>
</dbReference>
<evidence type="ECO:0000259" key="2">
    <source>
        <dbReference type="Pfam" id="PF00149"/>
    </source>
</evidence>
<keyword evidence="1" id="KW-0812">Transmembrane</keyword>
<accession>A0A6J4SET5</accession>
<evidence type="ECO:0000313" key="3">
    <source>
        <dbReference type="EMBL" id="CAA9497358.1"/>
    </source>
</evidence>
<organism evidence="3">
    <name type="scientific">uncultured Solirubrobacteraceae bacterium</name>
    <dbReference type="NCBI Taxonomy" id="1162706"/>
    <lineage>
        <taxon>Bacteria</taxon>
        <taxon>Bacillati</taxon>
        <taxon>Actinomycetota</taxon>
        <taxon>Thermoleophilia</taxon>
        <taxon>Solirubrobacterales</taxon>
        <taxon>Solirubrobacteraceae</taxon>
        <taxon>environmental samples</taxon>
    </lineage>
</organism>
<protein>
    <recommendedName>
        <fullName evidence="2">Calcineurin-like phosphoesterase domain-containing protein</fullName>
    </recommendedName>
</protein>
<evidence type="ECO:0000256" key="1">
    <source>
        <dbReference type="SAM" id="Phobius"/>
    </source>
</evidence>
<dbReference type="Pfam" id="PF00149">
    <property type="entry name" value="Metallophos"/>
    <property type="match status" value="1"/>
</dbReference>
<name>A0A6J4SET5_9ACTN</name>
<proteinExistence type="predicted"/>
<feature type="transmembrane region" description="Helical" evidence="1">
    <location>
        <begin position="137"/>
        <end position="157"/>
    </location>
</feature>
<reference evidence="3" key="1">
    <citation type="submission" date="2020-02" db="EMBL/GenBank/DDBJ databases">
        <authorList>
            <person name="Meier V. D."/>
        </authorList>
    </citation>
    <scope>NUCLEOTIDE SEQUENCE</scope>
    <source>
        <strain evidence="3">AVDCRST_MAG85</strain>
    </source>
</reference>
<sequence>MRRALAILAVVLAGVAGGSAALGLYTYERELSVGTVHLESDLGHEGALDLYVPLVDWGVRFGSVRLPVRLRVDVRTIDRVAAVRLGEAGRVDVDAVRDEAAEAVEGYIRRVVVAVFLVALLAAGLVAAAIRGRRWRWSAVAAGATAVACAGAIVAWLPPRGDMTSPEFYAHGPEVPRALEAVQGVAASAAALSDELDAQLVGLARLVTAPGTRVAVTGLPRVTIASDLHNNLVSLPTLESAAAGGPLLFVGDLTDTGAPIETSLTRRVVRAGKPFLFVPGNHDSDVLLSRLVREGAIVLGRSGRLLESGERGDVVVRVGPLRVAGYDDNDIRLRAENYADRYERPTEDETRAFADWLRPLIGKVDVVMVHNPDLLRISIAEMQASPPAGPIVFAVGHTHFPSAERPAPTVTVVNGGTVGGGGTGNLDDALAVGLGQLTYSADPFTPITADLVEIDPGSGSSRAERLRLDAQP</sequence>
<dbReference type="InterPro" id="IPR029052">
    <property type="entry name" value="Metallo-depent_PP-like"/>
</dbReference>
<feature type="domain" description="Calcineurin-like phosphoesterase" evidence="2">
    <location>
        <begin position="221"/>
        <end position="374"/>
    </location>
</feature>
<dbReference type="Gene3D" id="3.60.21.10">
    <property type="match status" value="1"/>
</dbReference>
<dbReference type="InterPro" id="IPR004843">
    <property type="entry name" value="Calcineurin-like_PHP"/>
</dbReference>
<keyword evidence="1" id="KW-1133">Transmembrane helix</keyword>
<dbReference type="AlphaFoldDB" id="A0A6J4SET5"/>
<feature type="transmembrane region" description="Helical" evidence="1">
    <location>
        <begin position="107"/>
        <end position="130"/>
    </location>
</feature>
<keyword evidence="1" id="KW-0472">Membrane</keyword>
<dbReference type="GO" id="GO:0016787">
    <property type="term" value="F:hydrolase activity"/>
    <property type="evidence" value="ECO:0007669"/>
    <property type="project" value="InterPro"/>
</dbReference>